<reference evidence="3 4" key="1">
    <citation type="submission" date="2020-03" db="EMBL/GenBank/DDBJ databases">
        <title>Genomic Encyclopedia of Type Strains, Phase IV (KMG-IV): sequencing the most valuable type-strain genomes for metagenomic binning, comparative biology and taxonomic classification.</title>
        <authorList>
            <person name="Goeker M."/>
        </authorList>
    </citation>
    <scope>NUCLEOTIDE SEQUENCE [LARGE SCALE GENOMIC DNA]</scope>
    <source>
        <strain evidence="3 4">DSM 24233</strain>
    </source>
</reference>
<organism evidence="3 4">
    <name type="scientific">Desulfobaculum xiamenense</name>
    <dbReference type="NCBI Taxonomy" id="995050"/>
    <lineage>
        <taxon>Bacteria</taxon>
        <taxon>Pseudomonadati</taxon>
        <taxon>Thermodesulfobacteriota</taxon>
        <taxon>Desulfovibrionia</taxon>
        <taxon>Desulfovibrionales</taxon>
        <taxon>Desulfovibrionaceae</taxon>
        <taxon>Desulfobaculum</taxon>
    </lineage>
</organism>
<evidence type="ECO:0000313" key="3">
    <source>
        <dbReference type="EMBL" id="NJB66747.1"/>
    </source>
</evidence>
<dbReference type="Pfam" id="PF21277">
    <property type="entry name" value="T6SS_VgrG3-like_C"/>
    <property type="match status" value="1"/>
</dbReference>
<proteinExistence type="predicted"/>
<keyword evidence="1" id="KW-0812">Transmembrane</keyword>
<sequence length="462" mass="51391">MVRLLRQRGMTGLIADAARSALRGTASAFVSPIRAVMNGTIHGKGVLYPAVILGYVLGVFSLEYALIASLAPAPNLPARIAAHDVSPEAEAMRDLIGAVYPAALDPLPGPEHFTTRLPLEFPVPWETDDAEPCLAMLSNSPHPLLCTTSRMLPALPRSARVAHGSVSRHIVRLPVDKDAFHPLDKERFLEIASNPEKLRRLFAMVETQMPPLAALENTAETAIAPPVTRLDRIREKIAHRRSLGGLCAMFESGVRGVYAIGYDHKGGTSYGKYQMSSRKGTMRRFVSYLDTRAPSLARRLKRCGPANTGTTDGVMPDEWRRIAGEFPRLFERLQDDFVHNTYYSPTLREIRSRTGIDLDAHPVVLREVLWSTAVQHGPLGSAGIFERAEQRARMRPASEYHRALVVEIFREREARVRNKCHPEQLRPLIQRLRQERTIALSRLQKPVLNTMLTHPTGGNGVI</sequence>
<gene>
    <name evidence="3" type="ORF">GGQ74_000387</name>
</gene>
<feature type="transmembrane region" description="Helical" evidence="1">
    <location>
        <begin position="46"/>
        <end position="67"/>
    </location>
</feature>
<dbReference type="InterPro" id="IPR049073">
    <property type="entry name" value="T6SS_VgrG3-like_C"/>
</dbReference>
<keyword evidence="4" id="KW-1185">Reference proteome</keyword>
<dbReference type="Proteomes" id="UP000580856">
    <property type="component" value="Unassembled WGS sequence"/>
</dbReference>
<name>A0A846QI75_9BACT</name>
<evidence type="ECO:0000313" key="4">
    <source>
        <dbReference type="Proteomes" id="UP000580856"/>
    </source>
</evidence>
<dbReference type="AlphaFoldDB" id="A0A846QI75"/>
<keyword evidence="1" id="KW-0472">Membrane</keyword>
<keyword evidence="1" id="KW-1133">Transmembrane helix</keyword>
<accession>A0A846QI75</accession>
<evidence type="ECO:0000256" key="1">
    <source>
        <dbReference type="SAM" id="Phobius"/>
    </source>
</evidence>
<comment type="caution">
    <text evidence="3">The sequence shown here is derived from an EMBL/GenBank/DDBJ whole genome shotgun (WGS) entry which is preliminary data.</text>
</comment>
<evidence type="ECO:0000259" key="2">
    <source>
        <dbReference type="Pfam" id="PF21277"/>
    </source>
</evidence>
<feature type="domain" description="Type VI secretion system spike protein VgrG3-like C-terminal" evidence="2">
    <location>
        <begin position="243"/>
        <end position="417"/>
    </location>
</feature>
<dbReference type="EMBL" id="JAATJA010000001">
    <property type="protein sequence ID" value="NJB66747.1"/>
    <property type="molecule type" value="Genomic_DNA"/>
</dbReference>
<protein>
    <recommendedName>
        <fullName evidence="2">Type VI secretion system spike protein VgrG3-like C-terminal domain-containing protein</fullName>
    </recommendedName>
</protein>
<dbReference type="RefSeq" id="WP_167939858.1">
    <property type="nucleotide sequence ID" value="NZ_JAATJA010000001.1"/>
</dbReference>